<dbReference type="InterPro" id="IPR001680">
    <property type="entry name" value="WD40_rpt"/>
</dbReference>
<dbReference type="EMBL" id="JBHFNQ010000147">
    <property type="protein sequence ID" value="MFB2879075.1"/>
    <property type="molecule type" value="Genomic_DNA"/>
</dbReference>
<dbReference type="Proteomes" id="UP001576774">
    <property type="component" value="Unassembled WGS sequence"/>
</dbReference>
<proteinExistence type="predicted"/>
<reference evidence="4 5" key="1">
    <citation type="submission" date="2024-09" db="EMBL/GenBank/DDBJ databases">
        <title>Floridaenema gen nov. (Aerosakkonemataceae, Aerosakkonematales ord. nov., Cyanobacteria) from benthic tropical and subtropical fresh waters, with the description of four new species.</title>
        <authorList>
            <person name="Moretto J.A."/>
            <person name="Berthold D.E."/>
            <person name="Lefler F.W."/>
            <person name="Huang I.-S."/>
            <person name="Laughinghouse H. IV."/>
        </authorList>
    </citation>
    <scope>NUCLEOTIDE SEQUENCE [LARGE SCALE GENOMIC DNA]</scope>
    <source>
        <strain evidence="4 5">BLCC-F46</strain>
    </source>
</reference>
<accession>A0ABV4X8G6</accession>
<sequence length="885" mass="100552">MAELNLRNSADMYQVGGSLPVDAPTYVKRQADDELFEALQAGEFCYVLNSRQMGKSSLRVQTMRRLQESGVACAAIDITAIGSQQITPEQWYAGVIQRLVNSFNLAGNFNLRSWWRERDLFSPVQRFHEFIEEVLLSRINQKIVIFIDEIDSVLSLNFRVDDFFTAIRACYNNRADRPEYQRLTFALLGVATPGDLIDAKHQSTPFNVGRAILLCGFQLADAEPLLKGFQGKVPAPKAVLKEVLDWTGGQPFLTQKVCRIIQNYLSCEANFHPKNKIYNQKDWIKKIISSQIIDNWEAQDEPEHLRTIRDRLLRSCLQPGRLLGMYQQILQQGEIAANNNSDQLELQLSGLVVKKDGKLRVYNRIYELVFNRQWIDECLANLRPYTDAIDAWEATNRKDETYLLRGKALQDALDWAADKSLSTQDFQFLTASQSLETREIALAHQKLKEIHSSAEDESQIAQEAASIEQTGISALRLFESQQLDALMLAMQAGQALKSLINDETSLTNYPCFSPLVALQTILTYIREKNKFFADWRGITSISFSPDSQHLAIGGRNGKVQIWSISGQKLIEFVAHQGEVWNVNFNPDGQHLATTGEDNTTRLWDFYGQQIHEFDRHRSAVIEAKFSPDGKILVTIAEDGIKFWNLSGQQIANRNIHPSWITTVGFYPNGECVTAAFRNGIVRLWRRFQQQPLELKVNQSIPGKITEITFCPDGQRLVMIEKSNILRLWDFSKRRMFHWQTEHSEIQTIRFSHDGLYIATAGKDSTIKIWDLSGQLLLKLNGHLGTVRDVCFSPNGKFLATAGADGTFRIWDLRKPLVSLCSQYTRVCSVGLSPDGQYLTSRGEDGTVNTWEIVSLNELLAKADDWLRDYLHSHPEELKQIGGVTT</sequence>
<feature type="repeat" description="WD" evidence="3">
    <location>
        <begin position="779"/>
        <end position="813"/>
    </location>
</feature>
<dbReference type="InterPro" id="IPR036322">
    <property type="entry name" value="WD40_repeat_dom_sf"/>
</dbReference>
<dbReference type="PROSITE" id="PS00678">
    <property type="entry name" value="WD_REPEATS_1"/>
    <property type="match status" value="1"/>
</dbReference>
<dbReference type="PANTHER" id="PTHR19848:SF8">
    <property type="entry name" value="F-BOX AND WD REPEAT DOMAIN CONTAINING 7"/>
    <property type="match status" value="1"/>
</dbReference>
<keyword evidence="5" id="KW-1185">Reference proteome</keyword>
<dbReference type="Pfam" id="PF14516">
    <property type="entry name" value="AAA_35"/>
    <property type="match status" value="1"/>
</dbReference>
<comment type="caution">
    <text evidence="4">The sequence shown here is derived from an EMBL/GenBank/DDBJ whole genome shotgun (WGS) entry which is preliminary data.</text>
</comment>
<protein>
    <submittedName>
        <fullName evidence="4">AAA-like domain-containing protein</fullName>
    </submittedName>
</protein>
<dbReference type="RefSeq" id="WP_413272126.1">
    <property type="nucleotide sequence ID" value="NZ_JBHFNQ010000147.1"/>
</dbReference>
<feature type="repeat" description="WD" evidence="3">
    <location>
        <begin position="653"/>
        <end position="684"/>
    </location>
</feature>
<dbReference type="SMART" id="SM00320">
    <property type="entry name" value="WD40"/>
    <property type="match status" value="8"/>
</dbReference>
<dbReference type="CDD" id="cd00200">
    <property type="entry name" value="WD40"/>
    <property type="match status" value="1"/>
</dbReference>
<evidence type="ECO:0000256" key="3">
    <source>
        <dbReference type="PROSITE-ProRule" id="PRU00221"/>
    </source>
</evidence>
<dbReference type="PROSITE" id="PS50082">
    <property type="entry name" value="WD_REPEATS_2"/>
    <property type="match status" value="6"/>
</dbReference>
<dbReference type="Pfam" id="PF00400">
    <property type="entry name" value="WD40"/>
    <property type="match status" value="7"/>
</dbReference>
<dbReference type="PROSITE" id="PS50294">
    <property type="entry name" value="WD_REPEATS_REGION"/>
    <property type="match status" value="5"/>
</dbReference>
<dbReference type="InterPro" id="IPR020472">
    <property type="entry name" value="WD40_PAC1"/>
</dbReference>
<dbReference type="InterPro" id="IPR027417">
    <property type="entry name" value="P-loop_NTPase"/>
</dbReference>
<evidence type="ECO:0000256" key="2">
    <source>
        <dbReference type="ARBA" id="ARBA00022737"/>
    </source>
</evidence>
<keyword evidence="2" id="KW-0677">Repeat</keyword>
<dbReference type="SUPFAM" id="SSF52540">
    <property type="entry name" value="P-loop containing nucleoside triphosphate hydrolases"/>
    <property type="match status" value="1"/>
</dbReference>
<dbReference type="Gene3D" id="2.130.10.10">
    <property type="entry name" value="YVTN repeat-like/Quinoprotein amine dehydrogenase"/>
    <property type="match status" value="2"/>
</dbReference>
<feature type="repeat" description="WD" evidence="3">
    <location>
        <begin position="572"/>
        <end position="604"/>
    </location>
</feature>
<gene>
    <name evidence="4" type="ORF">ACE1CC_19655</name>
</gene>
<evidence type="ECO:0000256" key="1">
    <source>
        <dbReference type="ARBA" id="ARBA00022574"/>
    </source>
</evidence>
<feature type="repeat" description="WD" evidence="3">
    <location>
        <begin position="819"/>
        <end position="860"/>
    </location>
</feature>
<feature type="repeat" description="WD" evidence="3">
    <location>
        <begin position="538"/>
        <end position="572"/>
    </location>
</feature>
<evidence type="ECO:0000313" key="4">
    <source>
        <dbReference type="EMBL" id="MFB2879075.1"/>
    </source>
</evidence>
<keyword evidence="1 3" id="KW-0853">WD repeat</keyword>
<feature type="repeat" description="WD" evidence="3">
    <location>
        <begin position="738"/>
        <end position="772"/>
    </location>
</feature>
<evidence type="ECO:0000313" key="5">
    <source>
        <dbReference type="Proteomes" id="UP001576774"/>
    </source>
</evidence>
<dbReference type="InterPro" id="IPR015943">
    <property type="entry name" value="WD40/YVTN_repeat-like_dom_sf"/>
</dbReference>
<dbReference type="InterPro" id="IPR019775">
    <property type="entry name" value="WD40_repeat_CS"/>
</dbReference>
<dbReference type="PRINTS" id="PR00320">
    <property type="entry name" value="GPROTEINBRPT"/>
</dbReference>
<dbReference type="SUPFAM" id="SSF50978">
    <property type="entry name" value="WD40 repeat-like"/>
    <property type="match status" value="1"/>
</dbReference>
<organism evidence="4 5">
    <name type="scientific">Floridaenema aerugineum BLCC-F46</name>
    <dbReference type="NCBI Taxonomy" id="3153654"/>
    <lineage>
        <taxon>Bacteria</taxon>
        <taxon>Bacillati</taxon>
        <taxon>Cyanobacteriota</taxon>
        <taxon>Cyanophyceae</taxon>
        <taxon>Oscillatoriophycideae</taxon>
        <taxon>Aerosakkonematales</taxon>
        <taxon>Aerosakkonemataceae</taxon>
        <taxon>Floridanema</taxon>
        <taxon>Floridanema aerugineum</taxon>
    </lineage>
</organism>
<dbReference type="PANTHER" id="PTHR19848">
    <property type="entry name" value="WD40 REPEAT PROTEIN"/>
    <property type="match status" value="1"/>
</dbReference>
<name>A0ABV4X8G6_9CYAN</name>
<dbReference type="Gene3D" id="3.40.50.300">
    <property type="entry name" value="P-loop containing nucleotide triphosphate hydrolases"/>
    <property type="match status" value="1"/>
</dbReference>